<evidence type="ECO:0000256" key="1">
    <source>
        <dbReference type="SAM" id="Phobius"/>
    </source>
</evidence>
<dbReference type="GeneID" id="14908120"/>
<gene>
    <name evidence="2" type="ORF">IMG5_098930</name>
</gene>
<feature type="transmembrane region" description="Helical" evidence="1">
    <location>
        <begin position="195"/>
        <end position="220"/>
    </location>
</feature>
<organism evidence="2 3">
    <name type="scientific">Ichthyophthirius multifiliis</name>
    <name type="common">White spot disease agent</name>
    <name type="synonym">Ich</name>
    <dbReference type="NCBI Taxonomy" id="5932"/>
    <lineage>
        <taxon>Eukaryota</taxon>
        <taxon>Sar</taxon>
        <taxon>Alveolata</taxon>
        <taxon>Ciliophora</taxon>
        <taxon>Intramacronucleata</taxon>
        <taxon>Oligohymenophorea</taxon>
        <taxon>Hymenostomatida</taxon>
        <taxon>Ophryoglenina</taxon>
        <taxon>Ichthyophthirius</taxon>
    </lineage>
</organism>
<keyword evidence="1" id="KW-0472">Membrane</keyword>
<protein>
    <recommendedName>
        <fullName evidence="4">Transmembrane protein</fullName>
    </recommendedName>
</protein>
<keyword evidence="1" id="KW-1133">Transmembrane helix</keyword>
<reference evidence="2 3" key="1">
    <citation type="submission" date="2011-07" db="EMBL/GenBank/DDBJ databases">
        <authorList>
            <person name="Coyne R."/>
            <person name="Brami D."/>
            <person name="Johnson J."/>
            <person name="Hostetler J."/>
            <person name="Hannick L."/>
            <person name="Clark T."/>
            <person name="Cassidy-Hanley D."/>
            <person name="Inman J."/>
        </authorList>
    </citation>
    <scope>NUCLEOTIDE SEQUENCE [LARGE SCALE GENOMIC DNA]</scope>
    <source>
        <strain evidence="2 3">G5</strain>
    </source>
</reference>
<name>G0QS27_ICHMU</name>
<evidence type="ECO:0000313" key="3">
    <source>
        <dbReference type="Proteomes" id="UP000008983"/>
    </source>
</evidence>
<keyword evidence="3" id="KW-1185">Reference proteome</keyword>
<evidence type="ECO:0008006" key="4">
    <source>
        <dbReference type="Google" id="ProtNLM"/>
    </source>
</evidence>
<dbReference type="InParanoid" id="G0QS27"/>
<feature type="transmembrane region" description="Helical" evidence="1">
    <location>
        <begin position="68"/>
        <end position="89"/>
    </location>
</feature>
<dbReference type="EMBL" id="GL983804">
    <property type="protein sequence ID" value="EGR31969.1"/>
    <property type="molecule type" value="Genomic_DNA"/>
</dbReference>
<dbReference type="AlphaFoldDB" id="G0QS27"/>
<sequence length="320" mass="37453">MLVMFQTKRLNAHFLKKYVVQTKPVMIRINQVILNRLAQIMDISQMQTENVKINVILILISNLVTNNYAQIPIIPFLMMYVVAFLLSMYKTLLLCNVYSNIHTIIALNLHHMNLHVPKFAQIKVSQTLKLTPVQFHWTHVSLLLLQINAKQPVYNIQDYLKMMSTKAKHAQFLIVRMLPKYVRNIASKETLQPKLLYVIVVLIISIIIKLINKIIVFLQVSIHAQIKQKPQIYLALMFVQIEVIQRMRKIIFVSLTLQPVLEKIQKLAIVTVICLVNVFRHVQMPDLKIKQMEFANFQDVTQKKINVPMLKLEKDYYVKT</sequence>
<evidence type="ECO:0000313" key="2">
    <source>
        <dbReference type="EMBL" id="EGR31969.1"/>
    </source>
</evidence>
<dbReference type="RefSeq" id="XP_004035455.1">
    <property type="nucleotide sequence ID" value="XM_004035407.1"/>
</dbReference>
<keyword evidence="1" id="KW-0812">Transmembrane</keyword>
<dbReference type="Proteomes" id="UP000008983">
    <property type="component" value="Unassembled WGS sequence"/>
</dbReference>
<proteinExistence type="predicted"/>
<accession>G0QS27</accession>